<feature type="region of interest" description="Disordered" evidence="1">
    <location>
        <begin position="1"/>
        <end position="27"/>
    </location>
</feature>
<evidence type="ECO:0000313" key="4">
    <source>
        <dbReference type="Proteomes" id="UP001272242"/>
    </source>
</evidence>
<sequence>MSDIQPAQTGPKPDAVPRWQAAPGPRPKGGRALVAVTAVLFVGWLCWLGYTALTRSHSPYISRSQAAGASVAVVAELTAGVDGRIVVLARPGRVADAADLKEAADRPAVKATVVESWKGRPEKGASIGVTNLSGCAGYVGPGTYLLLLNPVPDASVENLPAYTVAGAQRSPGNDPPEAAALRIYPWTEQTSADLRKQVEVLFR</sequence>
<reference evidence="4" key="1">
    <citation type="journal article" date="2023" name="Mar. Drugs">
        <title>Gemmata algarum, a Novel Planctomycete Isolated from an Algal Mat, Displays Antimicrobial Activity.</title>
        <authorList>
            <person name="Kumar G."/>
            <person name="Kallscheuer N."/>
            <person name="Kashif M."/>
            <person name="Ahamad S."/>
            <person name="Jagadeeshwari U."/>
            <person name="Pannikurungottu S."/>
            <person name="Haufschild T."/>
            <person name="Kabuu M."/>
            <person name="Sasikala C."/>
            <person name="Jogler C."/>
            <person name="Ramana C."/>
        </authorList>
    </citation>
    <scope>NUCLEOTIDE SEQUENCE [LARGE SCALE GENOMIC DNA]</scope>
    <source>
        <strain evidence="4">JC673</strain>
    </source>
</reference>
<keyword evidence="4" id="KW-1185">Reference proteome</keyword>
<protein>
    <recommendedName>
        <fullName evidence="5">SAF domain-containing protein</fullName>
    </recommendedName>
</protein>
<keyword evidence="2" id="KW-0472">Membrane</keyword>
<keyword evidence="2" id="KW-0812">Transmembrane</keyword>
<evidence type="ECO:0000313" key="3">
    <source>
        <dbReference type="EMBL" id="MDY3557915.1"/>
    </source>
</evidence>
<dbReference type="EMBL" id="JAXBLV010000006">
    <property type="protein sequence ID" value="MDY3557915.1"/>
    <property type="molecule type" value="Genomic_DNA"/>
</dbReference>
<organism evidence="3 4">
    <name type="scientific">Gemmata algarum</name>
    <dbReference type="NCBI Taxonomy" id="2975278"/>
    <lineage>
        <taxon>Bacteria</taxon>
        <taxon>Pseudomonadati</taxon>
        <taxon>Planctomycetota</taxon>
        <taxon>Planctomycetia</taxon>
        <taxon>Gemmatales</taxon>
        <taxon>Gemmataceae</taxon>
        <taxon>Gemmata</taxon>
    </lineage>
</organism>
<evidence type="ECO:0000256" key="2">
    <source>
        <dbReference type="SAM" id="Phobius"/>
    </source>
</evidence>
<name>A0ABU5ERZ7_9BACT</name>
<comment type="caution">
    <text evidence="3">The sequence shown here is derived from an EMBL/GenBank/DDBJ whole genome shotgun (WGS) entry which is preliminary data.</text>
</comment>
<evidence type="ECO:0000256" key="1">
    <source>
        <dbReference type="SAM" id="MobiDB-lite"/>
    </source>
</evidence>
<keyword evidence="2" id="KW-1133">Transmembrane helix</keyword>
<dbReference type="Proteomes" id="UP001272242">
    <property type="component" value="Unassembled WGS sequence"/>
</dbReference>
<proteinExistence type="predicted"/>
<evidence type="ECO:0008006" key="5">
    <source>
        <dbReference type="Google" id="ProtNLM"/>
    </source>
</evidence>
<gene>
    <name evidence="3" type="ORF">R5W23_006015</name>
</gene>
<feature type="transmembrane region" description="Helical" evidence="2">
    <location>
        <begin position="32"/>
        <end position="53"/>
    </location>
</feature>
<dbReference type="RefSeq" id="WP_261189659.1">
    <property type="nucleotide sequence ID" value="NZ_JAXBLV010000006.1"/>
</dbReference>
<accession>A0ABU5ERZ7</accession>